<proteinExistence type="predicted"/>
<dbReference type="Pfam" id="PF01553">
    <property type="entry name" value="Acyltransferase"/>
    <property type="match status" value="1"/>
</dbReference>
<reference evidence="6" key="1">
    <citation type="journal article" date="2019" name="Int. J. Syst. Evol. Microbiol.">
        <title>The Global Catalogue of Microorganisms (GCM) 10K type strain sequencing project: providing services to taxonomists for standard genome sequencing and annotation.</title>
        <authorList>
            <consortium name="The Broad Institute Genomics Platform"/>
            <consortium name="The Broad Institute Genome Sequencing Center for Infectious Disease"/>
            <person name="Wu L."/>
            <person name="Ma J."/>
        </authorList>
    </citation>
    <scope>NUCLEOTIDE SEQUENCE [LARGE SCALE GENOMIC DNA]</scope>
    <source>
        <strain evidence="6">JCM 17925</strain>
    </source>
</reference>
<gene>
    <name evidence="5" type="ORF">GCM10023187_05800</name>
</gene>
<keyword evidence="3 5" id="KW-0012">Acyltransferase</keyword>
<evidence type="ECO:0000256" key="2">
    <source>
        <dbReference type="ARBA" id="ARBA00022679"/>
    </source>
</evidence>
<comment type="caution">
    <text evidence="5">The sequence shown here is derived from an EMBL/GenBank/DDBJ whole genome shotgun (WGS) entry which is preliminary data.</text>
</comment>
<dbReference type="RefSeq" id="WP_345263771.1">
    <property type="nucleotide sequence ID" value="NZ_BAABHB010000001.1"/>
</dbReference>
<evidence type="ECO:0000313" key="6">
    <source>
        <dbReference type="Proteomes" id="UP001500936"/>
    </source>
</evidence>
<evidence type="ECO:0000313" key="5">
    <source>
        <dbReference type="EMBL" id="GAA4397019.1"/>
    </source>
</evidence>
<accession>A0ABP8JWY8</accession>
<dbReference type="SMART" id="SM00563">
    <property type="entry name" value="PlsC"/>
    <property type="match status" value="1"/>
</dbReference>
<dbReference type="Proteomes" id="UP001500936">
    <property type="component" value="Unassembled WGS sequence"/>
</dbReference>
<dbReference type="EMBL" id="BAABHB010000001">
    <property type="protein sequence ID" value="GAA4397019.1"/>
    <property type="molecule type" value="Genomic_DNA"/>
</dbReference>
<dbReference type="SUPFAM" id="SSF69593">
    <property type="entry name" value="Glycerol-3-phosphate (1)-acyltransferase"/>
    <property type="match status" value="1"/>
</dbReference>
<evidence type="ECO:0000259" key="4">
    <source>
        <dbReference type="SMART" id="SM00563"/>
    </source>
</evidence>
<keyword evidence="6" id="KW-1185">Reference proteome</keyword>
<keyword evidence="2" id="KW-0808">Transferase</keyword>
<organism evidence="5 6">
    <name type="scientific">Nibrella viscosa</name>
    <dbReference type="NCBI Taxonomy" id="1084524"/>
    <lineage>
        <taxon>Bacteria</taxon>
        <taxon>Pseudomonadati</taxon>
        <taxon>Bacteroidota</taxon>
        <taxon>Cytophagia</taxon>
        <taxon>Cytophagales</taxon>
        <taxon>Spirosomataceae</taxon>
        <taxon>Nibrella</taxon>
    </lineage>
</organism>
<evidence type="ECO:0000256" key="3">
    <source>
        <dbReference type="ARBA" id="ARBA00023315"/>
    </source>
</evidence>
<name>A0ABP8JWY8_9BACT</name>
<feature type="domain" description="Phospholipid/glycerol acyltransferase" evidence="4">
    <location>
        <begin position="31"/>
        <end position="140"/>
    </location>
</feature>
<sequence length="191" mass="21832">MYSILARWFFKLAGWRLTGWKPSLAQAPKGIWVVVPHTSNLDFPVGLGARAATRIWIRYLAKKELFTWYAGWLFRALGGMPVDRSRATNLVDAMADILKSHEQLHICIAPEGTRSDVAKLKTGFYYIALKSGAPLILTGFDYPRKQVVLSAPFYVTGDYQRDMTYVYEFFSQIQGKHKSWLRQYEETGQVG</sequence>
<comment type="pathway">
    <text evidence="1">Lipid metabolism.</text>
</comment>
<dbReference type="GO" id="GO:0016746">
    <property type="term" value="F:acyltransferase activity"/>
    <property type="evidence" value="ECO:0007669"/>
    <property type="project" value="UniProtKB-KW"/>
</dbReference>
<dbReference type="PANTHER" id="PTHR10434">
    <property type="entry name" value="1-ACYL-SN-GLYCEROL-3-PHOSPHATE ACYLTRANSFERASE"/>
    <property type="match status" value="1"/>
</dbReference>
<dbReference type="InterPro" id="IPR002123">
    <property type="entry name" value="Plipid/glycerol_acylTrfase"/>
</dbReference>
<evidence type="ECO:0000256" key="1">
    <source>
        <dbReference type="ARBA" id="ARBA00005189"/>
    </source>
</evidence>
<protein>
    <submittedName>
        <fullName evidence="5">Lysophospholipid acyltransferase family protein</fullName>
    </submittedName>
</protein>
<dbReference type="PANTHER" id="PTHR10434:SF9">
    <property type="entry name" value="PHOSPHOLIPID_GLYCEROL ACYLTRANSFERASE DOMAIN-CONTAINING PROTEIN"/>
    <property type="match status" value="1"/>
</dbReference>